<dbReference type="RefSeq" id="WP_271884187.1">
    <property type="nucleotide sequence ID" value="NZ_CP067136.1"/>
</dbReference>
<protein>
    <submittedName>
        <fullName evidence="1">Glycosyltransferase family 2 protein</fullName>
    </submittedName>
</protein>
<proteinExistence type="predicted"/>
<reference evidence="1 2" key="1">
    <citation type="submission" date="2021-01" db="EMBL/GenBank/DDBJ databases">
        <title>Biogeographic distribution of Paracoccus.</title>
        <authorList>
            <person name="Hollensteiner J."/>
            <person name="Leineberger J."/>
            <person name="Brinkhoff T."/>
            <person name="Daniel R."/>
        </authorList>
    </citation>
    <scope>NUCLEOTIDE SEQUENCE [LARGE SCALE GENOMIC DNA]</scope>
    <source>
        <strain evidence="1 2">KCTC 22803</strain>
    </source>
</reference>
<keyword evidence="2" id="KW-1185">Reference proteome</keyword>
<sequence>MISDLFRQFKHRRRLARARAELQSRDLAQGRAHGLPAPLIVSVTSYAARFGTLALTLRGLLGQSVRPDRVILWLAQNDLSSLPAEVRALEAHGLQVQPCPDWRSYKKIVPALLEHGDSYIVTADDDVYYPHDWLEGLVLAARSGAQVACHRAHRVTLDAAGLPRPYGEWDHNITTPDRSPLVFLTGVSGVIYAPGALHPDVTNADLFTRLAPRSDDVWLYWMHRLNGVEAQKIGGKARILEWEGSQAQSLRSENLHGTGNDQAIAAMLGHYGWPGRAE</sequence>
<evidence type="ECO:0000313" key="1">
    <source>
        <dbReference type="EMBL" id="WCR06444.1"/>
    </source>
</evidence>
<dbReference type="Proteomes" id="UP001219349">
    <property type="component" value="Chromosome"/>
</dbReference>
<evidence type="ECO:0000313" key="2">
    <source>
        <dbReference type="Proteomes" id="UP001219349"/>
    </source>
</evidence>
<name>A0ABY7SHS5_9RHOB</name>
<organism evidence="1 2">
    <name type="scientific">Paracoccus fistulariae</name>
    <dbReference type="NCBI Taxonomy" id="658446"/>
    <lineage>
        <taxon>Bacteria</taxon>
        <taxon>Pseudomonadati</taxon>
        <taxon>Pseudomonadota</taxon>
        <taxon>Alphaproteobacteria</taxon>
        <taxon>Rhodobacterales</taxon>
        <taxon>Paracoccaceae</taxon>
        <taxon>Paracoccus</taxon>
    </lineage>
</organism>
<dbReference type="SUPFAM" id="SSF53448">
    <property type="entry name" value="Nucleotide-diphospho-sugar transferases"/>
    <property type="match status" value="1"/>
</dbReference>
<gene>
    <name evidence="1" type="ORF">JHX87_13220</name>
</gene>
<dbReference type="EMBL" id="CP067136">
    <property type="protein sequence ID" value="WCR06444.1"/>
    <property type="molecule type" value="Genomic_DNA"/>
</dbReference>
<dbReference type="InterPro" id="IPR029044">
    <property type="entry name" value="Nucleotide-diphossugar_trans"/>
</dbReference>
<accession>A0ABY7SHS5</accession>